<evidence type="ECO:0000256" key="1">
    <source>
        <dbReference type="SAM" id="SignalP"/>
    </source>
</evidence>
<protein>
    <recommendedName>
        <fullName evidence="4">Elicitin</fullName>
    </recommendedName>
</protein>
<dbReference type="SMART" id="SM01187">
    <property type="entry name" value="Elicitin"/>
    <property type="match status" value="1"/>
</dbReference>
<feature type="chain" id="PRO_5026196703" description="Elicitin" evidence="1">
    <location>
        <begin position="23"/>
        <end position="205"/>
    </location>
</feature>
<evidence type="ECO:0000313" key="2">
    <source>
        <dbReference type="EMBL" id="KAE9280071.1"/>
    </source>
</evidence>
<sequence length="205" mass="21656">MKTSALFLSVAAIALKIALVQSAECTTDELTTIASIYSSATSKGTAACPDLTSTTDVTASDYCTNSDCLQFMSDMLDGFPDCSSSGVNLKQGLQSAVDYCTSGTTDMDESGGQAEQRWHAGWHRPIYSDGKLTQCLQVRMASQRICLSVAPEDDAQSSSAMSFLTLPGNSASWNTSTGALLAELKKLSVFKITPLDTSDVHHLGG</sequence>
<gene>
    <name evidence="2" type="ORF">PF008_g28225</name>
</gene>
<dbReference type="EMBL" id="QXFY01004058">
    <property type="protein sequence ID" value="KAE9280071.1"/>
    <property type="molecule type" value="Genomic_DNA"/>
</dbReference>
<keyword evidence="1" id="KW-0732">Signal</keyword>
<comment type="caution">
    <text evidence="2">The sequence shown here is derived from an EMBL/GenBank/DDBJ whole genome shotgun (WGS) entry which is preliminary data.</text>
</comment>
<proteinExistence type="predicted"/>
<name>A0A6G0QCQ6_9STRA</name>
<dbReference type="AlphaFoldDB" id="A0A6G0QCQ6"/>
<accession>A0A6G0QCQ6</accession>
<dbReference type="InterPro" id="IPR002200">
    <property type="entry name" value="Elicitin"/>
</dbReference>
<dbReference type="Proteomes" id="UP000486351">
    <property type="component" value="Unassembled WGS sequence"/>
</dbReference>
<reference evidence="2 3" key="1">
    <citation type="submission" date="2018-09" db="EMBL/GenBank/DDBJ databases">
        <title>Genomic investigation of the strawberry pathogen Phytophthora fragariae indicates pathogenicity is determined by transcriptional variation in three key races.</title>
        <authorList>
            <person name="Adams T.M."/>
            <person name="Armitage A.D."/>
            <person name="Sobczyk M.K."/>
            <person name="Bates H.J."/>
            <person name="Dunwell J.M."/>
            <person name="Nellist C.F."/>
            <person name="Harrison R.J."/>
        </authorList>
    </citation>
    <scope>NUCLEOTIDE SEQUENCE [LARGE SCALE GENOMIC DNA]</scope>
    <source>
        <strain evidence="2 3">NOV-77</strain>
    </source>
</reference>
<evidence type="ECO:0000313" key="3">
    <source>
        <dbReference type="Proteomes" id="UP000486351"/>
    </source>
</evidence>
<evidence type="ECO:0008006" key="4">
    <source>
        <dbReference type="Google" id="ProtNLM"/>
    </source>
</evidence>
<organism evidence="2 3">
    <name type="scientific">Phytophthora fragariae</name>
    <dbReference type="NCBI Taxonomy" id="53985"/>
    <lineage>
        <taxon>Eukaryota</taxon>
        <taxon>Sar</taxon>
        <taxon>Stramenopiles</taxon>
        <taxon>Oomycota</taxon>
        <taxon>Peronosporomycetes</taxon>
        <taxon>Peronosporales</taxon>
        <taxon>Peronosporaceae</taxon>
        <taxon>Phytophthora</taxon>
    </lineage>
</organism>
<dbReference type="GO" id="GO:0005576">
    <property type="term" value="C:extracellular region"/>
    <property type="evidence" value="ECO:0007669"/>
    <property type="project" value="InterPro"/>
</dbReference>
<feature type="signal peptide" evidence="1">
    <location>
        <begin position="1"/>
        <end position="22"/>
    </location>
</feature>